<feature type="compositionally biased region" description="Basic and acidic residues" evidence="1">
    <location>
        <begin position="178"/>
        <end position="188"/>
    </location>
</feature>
<name>A0ABQ3NRN4_STRVG</name>
<gene>
    <name evidence="3" type="ORF">Scinn_49010</name>
</gene>
<dbReference type="RefSeq" id="WP_051734650.1">
    <property type="nucleotide sequence ID" value="NZ_BMRU01000001.1"/>
</dbReference>
<feature type="region of interest" description="Disordered" evidence="1">
    <location>
        <begin position="166"/>
        <end position="188"/>
    </location>
</feature>
<comment type="caution">
    <text evidence="3">The sequence shown here is derived from an EMBL/GenBank/DDBJ whole genome shotgun (WGS) entry which is preliminary data.</text>
</comment>
<reference evidence="4" key="1">
    <citation type="submission" date="2020-09" db="EMBL/GenBank/DDBJ databases">
        <title>Whole genome shotgun sequence of Streptomyces cinnamonensis NBRC 15873.</title>
        <authorList>
            <person name="Komaki H."/>
            <person name="Tamura T."/>
        </authorList>
    </citation>
    <scope>NUCLEOTIDE SEQUENCE [LARGE SCALE GENOMIC DNA]</scope>
    <source>
        <strain evidence="4">NBRC 15873</strain>
    </source>
</reference>
<accession>A0ABQ3NRN4</accession>
<keyword evidence="4" id="KW-1185">Reference proteome</keyword>
<organism evidence="3 4">
    <name type="scientific">Streptomyces virginiae</name>
    <name type="common">Streptomyces cinnamonensis</name>
    <dbReference type="NCBI Taxonomy" id="1961"/>
    <lineage>
        <taxon>Bacteria</taxon>
        <taxon>Bacillati</taxon>
        <taxon>Actinomycetota</taxon>
        <taxon>Actinomycetes</taxon>
        <taxon>Kitasatosporales</taxon>
        <taxon>Streptomycetaceae</taxon>
        <taxon>Streptomyces</taxon>
    </lineage>
</organism>
<dbReference type="PROSITE" id="PS51257">
    <property type="entry name" value="PROKAR_LIPOPROTEIN"/>
    <property type="match status" value="1"/>
</dbReference>
<feature type="chain" id="PRO_5047282104" description="Lipoprotein" evidence="2">
    <location>
        <begin position="26"/>
        <end position="329"/>
    </location>
</feature>
<proteinExistence type="predicted"/>
<evidence type="ECO:0008006" key="5">
    <source>
        <dbReference type="Google" id="ProtNLM"/>
    </source>
</evidence>
<keyword evidence="2" id="KW-0732">Signal</keyword>
<dbReference type="GeneID" id="86958598"/>
<sequence>MKFNQRASAAAIVVVAATSLLTACAGGATSSVTSAAPVAGDRPLVDKAKWPRATPERGLARGLTLPLETYMQTFEETVVLDGAVRQLQERCMADYGLPLQLPVEGTNPPPSDNDANMERRYGLTDREAAAAHGYGLPGETTEPVRQKVPELEPAEFEVLTGHKLPAAAAKGAPQQSPERARDSYNGKKLHEGGCTNWAARQIEKPTQDDLTFVAELNGNSFTESMKLPAVTKALGEWSQCMDGKGHKGLTTPFDAANRVPHVEGRPSPEEIAIAVAEVDCKTQTGLVDVWFKEESGLQTALIAQHRGTLDPIRSRNGAAVSAAGSRAGR</sequence>
<evidence type="ECO:0000313" key="4">
    <source>
        <dbReference type="Proteomes" id="UP000660554"/>
    </source>
</evidence>
<evidence type="ECO:0000256" key="2">
    <source>
        <dbReference type="SAM" id="SignalP"/>
    </source>
</evidence>
<feature type="signal peptide" evidence="2">
    <location>
        <begin position="1"/>
        <end position="25"/>
    </location>
</feature>
<dbReference type="EMBL" id="BNDV01000010">
    <property type="protein sequence ID" value="GHI15438.1"/>
    <property type="molecule type" value="Genomic_DNA"/>
</dbReference>
<dbReference type="Proteomes" id="UP000660554">
    <property type="component" value="Unassembled WGS sequence"/>
</dbReference>
<evidence type="ECO:0000256" key="1">
    <source>
        <dbReference type="SAM" id="MobiDB-lite"/>
    </source>
</evidence>
<protein>
    <recommendedName>
        <fullName evidence="5">Lipoprotein</fullName>
    </recommendedName>
</protein>
<evidence type="ECO:0000313" key="3">
    <source>
        <dbReference type="EMBL" id="GHI15438.1"/>
    </source>
</evidence>